<dbReference type="EMBL" id="CP000544">
    <property type="protein sequence ID" value="ABM60956.1"/>
    <property type="molecule type" value="Genomic_DNA"/>
</dbReference>
<dbReference type="PANTHER" id="PTHR37024">
    <property type="entry name" value="TYPE VI SECRETION SYSTEM DUF2094 AND IMPA-RELATED DOMAIN PROTEIN"/>
    <property type="match status" value="1"/>
</dbReference>
<evidence type="ECO:0000256" key="1">
    <source>
        <dbReference type="SAM" id="MobiDB-lite"/>
    </source>
</evidence>
<dbReference type="eggNOG" id="COG3515">
    <property type="taxonomic scope" value="Bacteria"/>
</dbReference>
<accession>A1WTE4</accession>
<proteinExistence type="predicted"/>
<gene>
    <name evidence="3" type="ordered locus">Hhal_0162</name>
</gene>
<dbReference type="HOGENOM" id="CLU_026423_0_0_6"/>
<feature type="domain" description="ImpA N-terminal" evidence="2">
    <location>
        <begin position="21"/>
        <end position="126"/>
    </location>
</feature>
<dbReference type="KEGG" id="hha:Hhal_0162"/>
<dbReference type="RefSeq" id="WP_011812979.1">
    <property type="nucleotide sequence ID" value="NC_008789.1"/>
</dbReference>
<dbReference type="Pfam" id="PF16989">
    <property type="entry name" value="T6SS_VasJ"/>
    <property type="match status" value="1"/>
</dbReference>
<dbReference type="STRING" id="349124.Hhal_0162"/>
<evidence type="ECO:0000259" key="2">
    <source>
        <dbReference type="Pfam" id="PF06812"/>
    </source>
</evidence>
<reference evidence="4" key="1">
    <citation type="submission" date="2006-12" db="EMBL/GenBank/DDBJ databases">
        <title>Complete sequence of Halorhodospira halophila SL1.</title>
        <authorList>
            <consortium name="US DOE Joint Genome Institute"/>
            <person name="Copeland A."/>
            <person name="Lucas S."/>
            <person name="Lapidus A."/>
            <person name="Barry K."/>
            <person name="Detter J.C."/>
            <person name="Glavina del Rio T."/>
            <person name="Hammon N."/>
            <person name="Israni S."/>
            <person name="Dalin E."/>
            <person name="Tice H."/>
            <person name="Pitluck S."/>
            <person name="Saunders E."/>
            <person name="Brettin T."/>
            <person name="Bruce D."/>
            <person name="Han C."/>
            <person name="Tapia R."/>
            <person name="Schmutz J."/>
            <person name="Larimer F."/>
            <person name="Land M."/>
            <person name="Hauser L."/>
            <person name="Kyrpides N."/>
            <person name="Mikhailova N."/>
            <person name="Hoff W."/>
            <person name="Richardson P."/>
        </authorList>
    </citation>
    <scope>NUCLEOTIDE SEQUENCE [LARGE SCALE GENOMIC DNA]</scope>
    <source>
        <strain evidence="4">DSM 244 / SL1</strain>
    </source>
</reference>
<dbReference type="Pfam" id="PF06812">
    <property type="entry name" value="ImpA_N"/>
    <property type="match status" value="1"/>
</dbReference>
<dbReference type="InterPro" id="IPR010657">
    <property type="entry name" value="ImpA_N"/>
</dbReference>
<name>A1WTE4_HALHL</name>
<protein>
    <submittedName>
        <fullName evidence="3">ImpA domain protein</fullName>
    </submittedName>
</protein>
<reference evidence="3 4" key="2">
    <citation type="journal article" date="2013" name="Stand. Genomic Sci.">
        <title>Complete genome sequence of Halorhodospira halophila SL1.</title>
        <authorList>
            <person name="Challacombe J.F."/>
            <person name="Majid S."/>
            <person name="Deole R."/>
            <person name="Brettin T.S."/>
            <person name="Bruce D."/>
            <person name="Delano S.F."/>
            <person name="Detter J.C."/>
            <person name="Gleasner C.D."/>
            <person name="Han C.S."/>
            <person name="Misra M."/>
            <person name="Reitenga K.G."/>
            <person name="Mikhailova N."/>
            <person name="Woyke T."/>
            <person name="Pitluck S."/>
            <person name="Nolan M."/>
            <person name="Land M.L."/>
            <person name="Saunders E."/>
            <person name="Tapia R."/>
            <person name="Lapidus A."/>
            <person name="Ivanova N."/>
            <person name="Hoff W.D."/>
        </authorList>
    </citation>
    <scope>NUCLEOTIDE SEQUENCE [LARGE SCALE GENOMIC DNA]</scope>
    <source>
        <strain evidence="4">DSM 244 / SL1</strain>
    </source>
</reference>
<dbReference type="AlphaFoldDB" id="A1WTE4"/>
<evidence type="ECO:0000313" key="4">
    <source>
        <dbReference type="Proteomes" id="UP000000647"/>
    </source>
</evidence>
<dbReference type="PANTHER" id="PTHR37024:SF5">
    <property type="entry name" value="IMPA N-TERMINAL DOMAIN-CONTAINING PROTEIN"/>
    <property type="match status" value="1"/>
</dbReference>
<sequence length="498" mass="54806">MTEECHPDATDHPLGLPGRVLAALDGDADVGADPRHGERFARLREAVQRLGGADFAQVAEDAAVLLEQEAKDLRVLGYLCLAELQERGLEGFRAALAALHGALAAFGERIHPQRDGGRRAAIEWLSERRMLALLDRAAGRDDPEQLRALEAELDRLGAELERLWSDPPGLRPLRNWVQERQTAVAVATERTAPTQPGAREDDRSPGPPRSGQELGRRLREALDFLRSEGEWLAMTALARAWRWGRLGPLSADDGRLRIEPPRQVALTAIRRHVDEGAWEAAYLAAESAFLEPGGHLQLEIQAVAERSATAMGRDDIAAYIRAAAAELLQRHPALPDLRFSDGSPLVPPGQVAWVADRVGTGDESPWREEGETPVQLGEALALMRSEGLAAALRQIDATPQRSGRERCAQELVRARLCLDAGYPELARARLELLAAEIERRGLDEWDPESTLAVWRELALALQASERDGQLDREQVARRLLALRHRVARADLEAAIAFP</sequence>
<dbReference type="Proteomes" id="UP000000647">
    <property type="component" value="Chromosome"/>
</dbReference>
<organism evidence="3 4">
    <name type="scientific">Halorhodospira halophila (strain DSM 244 / SL1)</name>
    <name type="common">Ectothiorhodospira halophila (strain DSM 244 / SL1)</name>
    <dbReference type="NCBI Taxonomy" id="349124"/>
    <lineage>
        <taxon>Bacteria</taxon>
        <taxon>Pseudomonadati</taxon>
        <taxon>Pseudomonadota</taxon>
        <taxon>Gammaproteobacteria</taxon>
        <taxon>Chromatiales</taxon>
        <taxon>Ectothiorhodospiraceae</taxon>
        <taxon>Halorhodospira</taxon>
    </lineage>
</organism>
<dbReference type="InterPro" id="IPR017739">
    <property type="entry name" value="T6SS-assoc_VCA0119"/>
</dbReference>
<evidence type="ECO:0000313" key="3">
    <source>
        <dbReference type="EMBL" id="ABM60956.1"/>
    </source>
</evidence>
<feature type="region of interest" description="Disordered" evidence="1">
    <location>
        <begin position="186"/>
        <end position="215"/>
    </location>
</feature>
<keyword evidence="4" id="KW-1185">Reference proteome</keyword>